<evidence type="ECO:0000313" key="6">
    <source>
        <dbReference type="Proteomes" id="UP000007014"/>
    </source>
</evidence>
<gene>
    <name evidence="5" type="ORF">CYME_CMT520C</name>
</gene>
<dbReference type="Pfam" id="PF13460">
    <property type="entry name" value="NAD_binding_10"/>
    <property type="match status" value="1"/>
</dbReference>
<dbReference type="OMA" id="RTRNFEP"/>
<accession>M1UXZ9</accession>
<proteinExistence type="predicted"/>
<dbReference type="InterPro" id="IPR008979">
    <property type="entry name" value="Galactose-bd-like_sf"/>
</dbReference>
<dbReference type="eggNOG" id="KOG1203">
    <property type="taxonomic scope" value="Eukaryota"/>
</dbReference>
<dbReference type="PANTHER" id="PTHR15020:SF50">
    <property type="entry name" value="UPF0659 PROTEIN YMR090W"/>
    <property type="match status" value="1"/>
</dbReference>
<dbReference type="AlphaFoldDB" id="M1UXZ9"/>
<feature type="domain" description="NmrA-like" evidence="2">
    <location>
        <begin position="114"/>
        <end position="198"/>
    </location>
</feature>
<dbReference type="InterPro" id="IPR016040">
    <property type="entry name" value="NAD(P)-bd_dom"/>
</dbReference>
<dbReference type="Pfam" id="PF05368">
    <property type="entry name" value="NmrA"/>
    <property type="match status" value="1"/>
</dbReference>
<dbReference type="SUPFAM" id="SSF49785">
    <property type="entry name" value="Galactose-binding domain-like"/>
    <property type="match status" value="1"/>
</dbReference>
<organism evidence="5 6">
    <name type="scientific">Cyanidioschyzon merolae (strain NIES-3377 / 10D)</name>
    <name type="common">Unicellular red alga</name>
    <dbReference type="NCBI Taxonomy" id="280699"/>
    <lineage>
        <taxon>Eukaryota</taxon>
        <taxon>Rhodophyta</taxon>
        <taxon>Bangiophyceae</taxon>
        <taxon>Cyanidiales</taxon>
        <taxon>Cyanidiaceae</taxon>
        <taxon>Cyanidioschyzon</taxon>
    </lineage>
</organism>
<evidence type="ECO:0008006" key="7">
    <source>
        <dbReference type="Google" id="ProtNLM"/>
    </source>
</evidence>
<evidence type="ECO:0000259" key="4">
    <source>
        <dbReference type="Pfam" id="PF13460"/>
    </source>
</evidence>
<feature type="domain" description="NADH:ubiquinone oxidoreductase intermediate-associated protein 30" evidence="3">
    <location>
        <begin position="258"/>
        <end position="426"/>
    </location>
</feature>
<reference evidence="5 6" key="1">
    <citation type="journal article" date="2004" name="Nature">
        <title>Genome sequence of the ultrasmall unicellular red alga Cyanidioschyzon merolae 10D.</title>
        <authorList>
            <person name="Matsuzaki M."/>
            <person name="Misumi O."/>
            <person name="Shin-i T."/>
            <person name="Maruyama S."/>
            <person name="Takahara M."/>
            <person name="Miyagishima S."/>
            <person name="Mori T."/>
            <person name="Nishida K."/>
            <person name="Yagisawa F."/>
            <person name="Nishida K."/>
            <person name="Yoshida Y."/>
            <person name="Nishimura Y."/>
            <person name="Nakao S."/>
            <person name="Kobayashi T."/>
            <person name="Momoyama Y."/>
            <person name="Higashiyama T."/>
            <person name="Minoda A."/>
            <person name="Sano M."/>
            <person name="Nomoto H."/>
            <person name="Oishi K."/>
            <person name="Hayashi H."/>
            <person name="Ohta F."/>
            <person name="Nishizaka S."/>
            <person name="Haga S."/>
            <person name="Miura S."/>
            <person name="Morishita T."/>
            <person name="Kabeya Y."/>
            <person name="Terasawa K."/>
            <person name="Suzuki Y."/>
            <person name="Ishii Y."/>
            <person name="Asakawa S."/>
            <person name="Takano H."/>
            <person name="Ohta N."/>
            <person name="Kuroiwa H."/>
            <person name="Tanaka K."/>
            <person name="Shimizu N."/>
            <person name="Sugano S."/>
            <person name="Sato N."/>
            <person name="Nozaki H."/>
            <person name="Ogasawara N."/>
            <person name="Kohara Y."/>
            <person name="Kuroiwa T."/>
        </authorList>
    </citation>
    <scope>NUCLEOTIDE SEQUENCE [LARGE SCALE GENOMIC DNA]</scope>
    <source>
        <strain evidence="5 6">10D</strain>
    </source>
</reference>
<dbReference type="RefSeq" id="XP_005539477.1">
    <property type="nucleotide sequence ID" value="XM_005539420.1"/>
</dbReference>
<evidence type="ECO:0000256" key="1">
    <source>
        <dbReference type="SAM" id="MobiDB-lite"/>
    </source>
</evidence>
<sequence length="615" mass="68308">MVNAPFCFVTLPYSVDRRLQGSTWKQQQDRISSKTKSARKRQLAETPQTLKAQQRTEDKRSGSMRPWPVLRFIKDATFFFNPFRDPNARPNPTERLVQQQAMPRADPERAPGGLVLVAGATGLLGRRVVAQLLAAGYSVRALVRSEKRAEQALGNLKYPKSKLGERAAPGTLQLLFGDLYNVPPEGVQDVTAVICCTGVKIGPQDDTPDRDKYGQGIKFYEPVVLEDTPENVEYRGVQNLVSCARDVLVSGQKIVLMDFEDAETAARQWGPVDDVVMGGVSASKLSFPERGIGRFSGLVRTDNFGGFASVRTLPFQMPLNLQGYDGIELLVRGDGKRYKFIIRCDDRWDGIAYSCSFDTEDHRSTKACQRIRLPFERFVAVFRGSTRPNERPLDRSNIQAFQIMLSKFEYDGALNPGFKAGDFCLEFRYIGAYRDVLGAEADRVRGHGAQVVAGGTATQRPRFIHISSAGVTRVLRPDEFPDLSKEPPAVRMNAQLGRVLEWKLAGEDLVRSSGIPYTIIRPCALTLEEASGLSALRLEQGDWLRGQVSRDDVAALAVACLDEPAMEGKTVEVATSAATERPTMHSLRERALQLERDQDAIQRKFAPFPYVPQGS</sequence>
<name>M1UXZ9_CYAM1</name>
<dbReference type="Gramene" id="CMT520CT">
    <property type="protein sequence ID" value="CMT520CT"/>
    <property type="gene ID" value="CMT520C"/>
</dbReference>
<dbReference type="InterPro" id="IPR013857">
    <property type="entry name" value="NADH-UbQ_OxRdtase-assoc_prot30"/>
</dbReference>
<feature type="region of interest" description="Disordered" evidence="1">
    <location>
        <begin position="20"/>
        <end position="63"/>
    </location>
</feature>
<dbReference type="InterPro" id="IPR036291">
    <property type="entry name" value="NAD(P)-bd_dom_sf"/>
</dbReference>
<dbReference type="EMBL" id="AP006502">
    <property type="protein sequence ID" value="BAM83441.1"/>
    <property type="molecule type" value="Genomic_DNA"/>
</dbReference>
<evidence type="ECO:0000259" key="2">
    <source>
        <dbReference type="Pfam" id="PF05368"/>
    </source>
</evidence>
<reference evidence="5 6" key="2">
    <citation type="journal article" date="2007" name="BMC Biol.">
        <title>A 100%-complete sequence reveals unusually simple genomic features in the hot-spring red alga Cyanidioschyzon merolae.</title>
        <authorList>
            <person name="Nozaki H."/>
            <person name="Takano H."/>
            <person name="Misumi O."/>
            <person name="Terasawa K."/>
            <person name="Matsuzaki M."/>
            <person name="Maruyama S."/>
            <person name="Nishida K."/>
            <person name="Yagisawa F."/>
            <person name="Yoshida Y."/>
            <person name="Fujiwara T."/>
            <person name="Takio S."/>
            <person name="Tamura K."/>
            <person name="Chung S.J."/>
            <person name="Nakamura S."/>
            <person name="Kuroiwa H."/>
            <person name="Tanaka K."/>
            <person name="Sato N."/>
            <person name="Kuroiwa T."/>
        </authorList>
    </citation>
    <scope>NUCLEOTIDE SEQUENCE [LARGE SCALE GENOMIC DNA]</scope>
    <source>
        <strain evidence="5 6">10D</strain>
    </source>
</reference>
<dbReference type="GeneID" id="16997787"/>
<evidence type="ECO:0000259" key="3">
    <source>
        <dbReference type="Pfam" id="PF08547"/>
    </source>
</evidence>
<protein>
    <recommendedName>
        <fullName evidence="7">NADH:ubiquinone oxidoreductase complex I intermediate-associated protein 30</fullName>
    </recommendedName>
</protein>
<dbReference type="STRING" id="280699.M1UXZ9"/>
<feature type="domain" description="NAD(P)-binding" evidence="4">
    <location>
        <begin position="449"/>
        <end position="564"/>
    </location>
</feature>
<evidence type="ECO:0000313" key="5">
    <source>
        <dbReference type="EMBL" id="BAM83441.1"/>
    </source>
</evidence>
<dbReference type="KEGG" id="cme:CYME_CMT520C"/>
<dbReference type="Gene3D" id="3.40.50.720">
    <property type="entry name" value="NAD(P)-binding Rossmann-like Domain"/>
    <property type="match status" value="2"/>
</dbReference>
<keyword evidence="6" id="KW-1185">Reference proteome</keyword>
<dbReference type="Pfam" id="PF08547">
    <property type="entry name" value="CIA30"/>
    <property type="match status" value="1"/>
</dbReference>
<dbReference type="PANTHER" id="PTHR15020">
    <property type="entry name" value="FLAVIN REDUCTASE-RELATED"/>
    <property type="match status" value="1"/>
</dbReference>
<dbReference type="InterPro" id="IPR008030">
    <property type="entry name" value="NmrA-like"/>
</dbReference>
<dbReference type="HOGENOM" id="CLU_029746_1_1_1"/>
<dbReference type="SUPFAM" id="SSF51735">
    <property type="entry name" value="NAD(P)-binding Rossmann-fold domains"/>
    <property type="match status" value="1"/>
</dbReference>
<dbReference type="Proteomes" id="UP000007014">
    <property type="component" value="Chromosome 20"/>
</dbReference>
<dbReference type="OrthoDB" id="426386at2759"/>